<dbReference type="InterPro" id="IPR002125">
    <property type="entry name" value="CMP_dCMP_dom"/>
</dbReference>
<dbReference type="KEGG" id="aaa:Acav_3468"/>
<gene>
    <name evidence="17" type="ordered locus">Acav_3468</name>
</gene>
<dbReference type="UniPathway" id="UPA00275">
    <property type="reaction ID" value="UER00401"/>
</dbReference>
<dbReference type="EMBL" id="CP002521">
    <property type="protein sequence ID" value="ADX47369.1"/>
    <property type="molecule type" value="Genomic_DNA"/>
</dbReference>
<feature type="binding site" evidence="14">
    <location>
        <position position="196"/>
    </location>
    <ligand>
        <name>substrate</name>
    </ligand>
</feature>
<feature type="binding site" evidence="14">
    <location>
        <position position="219"/>
    </location>
    <ligand>
        <name>substrate</name>
    </ligand>
</feature>
<feature type="domain" description="CMP/dCMP-type deaminase" evidence="16">
    <location>
        <begin position="9"/>
        <end position="135"/>
    </location>
</feature>
<evidence type="ECO:0000256" key="2">
    <source>
        <dbReference type="ARBA" id="ARBA00004882"/>
    </source>
</evidence>
<dbReference type="CDD" id="cd01284">
    <property type="entry name" value="Riboflavin_deaminase-reductase"/>
    <property type="match status" value="1"/>
</dbReference>
<evidence type="ECO:0000256" key="9">
    <source>
        <dbReference type="ARBA" id="ARBA00022857"/>
    </source>
</evidence>
<keyword evidence="10 12" id="KW-0560">Oxidoreductase</keyword>
<keyword evidence="6 12" id="KW-0686">Riboflavin biosynthesis</keyword>
<dbReference type="GO" id="GO:0008835">
    <property type="term" value="F:diaminohydroxyphosphoribosylaminopyrimidine deaminase activity"/>
    <property type="evidence" value="ECO:0007669"/>
    <property type="project" value="UniProtKB-EC"/>
</dbReference>
<evidence type="ECO:0000256" key="6">
    <source>
        <dbReference type="ARBA" id="ARBA00022619"/>
    </source>
</evidence>
<evidence type="ECO:0000256" key="7">
    <source>
        <dbReference type="ARBA" id="ARBA00022723"/>
    </source>
</evidence>
<comment type="catalytic activity">
    <reaction evidence="12">
        <text>5-amino-6-(5-phospho-D-ribitylamino)uracil + NADP(+) = 5-amino-6-(5-phospho-D-ribosylamino)uracil + NADPH + H(+)</text>
        <dbReference type="Rhea" id="RHEA:17845"/>
        <dbReference type="ChEBI" id="CHEBI:15378"/>
        <dbReference type="ChEBI" id="CHEBI:57783"/>
        <dbReference type="ChEBI" id="CHEBI:58349"/>
        <dbReference type="ChEBI" id="CHEBI:58421"/>
        <dbReference type="ChEBI" id="CHEBI:58453"/>
        <dbReference type="EC" id="1.1.1.193"/>
    </reaction>
</comment>
<feature type="binding site" evidence="14">
    <location>
        <position position="212"/>
    </location>
    <ligand>
        <name>NADP(+)</name>
        <dbReference type="ChEBI" id="CHEBI:58349"/>
    </ligand>
</feature>
<protein>
    <recommendedName>
        <fullName evidence="12">Riboflavin biosynthesis protein RibD</fullName>
    </recommendedName>
    <domain>
        <recommendedName>
            <fullName evidence="12">Diaminohydroxyphosphoribosylaminopyrimidine deaminase</fullName>
            <shortName evidence="12">DRAP deaminase</shortName>
            <ecNumber evidence="12">3.5.4.26</ecNumber>
        </recommendedName>
        <alternativeName>
            <fullName evidence="12">Riboflavin-specific deaminase</fullName>
        </alternativeName>
    </domain>
    <domain>
        <recommendedName>
            <fullName evidence="12">5-amino-6-(5-phosphoribosylamino)uracil reductase</fullName>
            <ecNumber evidence="12">1.1.1.193</ecNumber>
        </recommendedName>
        <alternativeName>
            <fullName evidence="12">HTP reductase</fullName>
        </alternativeName>
    </domain>
</protein>
<feature type="binding site" evidence="15">
    <location>
        <position position="96"/>
    </location>
    <ligand>
        <name>Zn(2+)</name>
        <dbReference type="ChEBI" id="CHEBI:29105"/>
        <note>catalytic</note>
    </ligand>
</feature>
<evidence type="ECO:0000313" key="18">
    <source>
        <dbReference type="Proteomes" id="UP000002482"/>
    </source>
</evidence>
<dbReference type="InterPro" id="IPR016192">
    <property type="entry name" value="APOBEC/CMP_deaminase_Zn-bd"/>
</dbReference>
<feature type="binding site" evidence="15">
    <location>
        <position position="59"/>
    </location>
    <ligand>
        <name>Zn(2+)</name>
        <dbReference type="ChEBI" id="CHEBI:29105"/>
        <note>catalytic</note>
    </ligand>
</feature>
<feature type="binding site" evidence="14">
    <location>
        <position position="166"/>
    </location>
    <ligand>
        <name>NADP(+)</name>
        <dbReference type="ChEBI" id="CHEBI:58349"/>
    </ligand>
</feature>
<evidence type="ECO:0000256" key="15">
    <source>
        <dbReference type="PIRSR" id="PIRSR006769-3"/>
    </source>
</evidence>
<dbReference type="EC" id="3.5.4.26" evidence="12"/>
<dbReference type="GO" id="GO:0009231">
    <property type="term" value="P:riboflavin biosynthetic process"/>
    <property type="evidence" value="ECO:0007669"/>
    <property type="project" value="UniProtKB-UniPathway"/>
</dbReference>
<dbReference type="EC" id="1.1.1.193" evidence="12"/>
<dbReference type="GO" id="GO:0008270">
    <property type="term" value="F:zinc ion binding"/>
    <property type="evidence" value="ECO:0007669"/>
    <property type="project" value="InterPro"/>
</dbReference>
<evidence type="ECO:0000256" key="13">
    <source>
        <dbReference type="PIRSR" id="PIRSR006769-1"/>
    </source>
</evidence>
<dbReference type="PIRSF" id="PIRSF006769">
    <property type="entry name" value="RibD"/>
    <property type="match status" value="1"/>
</dbReference>
<dbReference type="HOGENOM" id="CLU_036590_1_2_4"/>
<dbReference type="GO" id="GO:0008703">
    <property type="term" value="F:5-amino-6-(5-phosphoribosylamino)uracil reductase activity"/>
    <property type="evidence" value="ECO:0007669"/>
    <property type="project" value="UniProtKB-EC"/>
</dbReference>
<keyword evidence="9 12" id="KW-0521">NADP</keyword>
<dbReference type="AlphaFoldDB" id="F0QBL0"/>
<evidence type="ECO:0000256" key="12">
    <source>
        <dbReference type="PIRNR" id="PIRNR006769"/>
    </source>
</evidence>
<evidence type="ECO:0000256" key="4">
    <source>
        <dbReference type="ARBA" id="ARBA00005259"/>
    </source>
</evidence>
<evidence type="ECO:0000256" key="11">
    <source>
        <dbReference type="ARBA" id="ARBA00023268"/>
    </source>
</evidence>
<comment type="similarity">
    <text evidence="5 12">In the C-terminal section; belongs to the HTP reductase family.</text>
</comment>
<dbReference type="Proteomes" id="UP000002482">
    <property type="component" value="Chromosome"/>
</dbReference>
<keyword evidence="8 12" id="KW-0862">Zinc</keyword>
<comment type="similarity">
    <text evidence="4 12">In the N-terminal section; belongs to the cytidine and deoxycytidylate deaminase family.</text>
</comment>
<dbReference type="Pfam" id="PF01872">
    <property type="entry name" value="RibD_C"/>
    <property type="match status" value="1"/>
</dbReference>
<keyword evidence="11" id="KW-0511">Multifunctional enzyme</keyword>
<evidence type="ECO:0000256" key="3">
    <source>
        <dbReference type="ARBA" id="ARBA00004910"/>
    </source>
</evidence>
<reference evidence="17" key="1">
    <citation type="submission" date="2011-02" db="EMBL/GenBank/DDBJ databases">
        <title>Complete sequence of Acidovorax avenae subsp. avenae ATCC 19860.</title>
        <authorList>
            <consortium name="US DOE Joint Genome Institute"/>
            <person name="Lucas S."/>
            <person name="Copeland A."/>
            <person name="Lapidus A."/>
            <person name="Cheng J.-F."/>
            <person name="Goodwin L."/>
            <person name="Pitluck S."/>
            <person name="Chertkov O."/>
            <person name="Held B."/>
            <person name="Detter J.C."/>
            <person name="Han C."/>
            <person name="Tapia R."/>
            <person name="Land M."/>
            <person name="Hauser L."/>
            <person name="Kyrpides N."/>
            <person name="Ivanova N."/>
            <person name="Ovchinnikova G."/>
            <person name="Pagani I."/>
            <person name="Gordon S."/>
            <person name="Woyke T."/>
        </authorList>
    </citation>
    <scope>NUCLEOTIDE SEQUENCE</scope>
    <source>
        <strain evidence="17">ATCC 19860</strain>
    </source>
</reference>
<dbReference type="GeneID" id="34239821"/>
<dbReference type="PANTHER" id="PTHR38011">
    <property type="entry name" value="DIHYDROFOLATE REDUCTASE FAMILY PROTEIN (AFU_ORTHOLOGUE AFUA_8G06820)"/>
    <property type="match status" value="1"/>
</dbReference>
<dbReference type="RefSeq" id="WP_013595855.1">
    <property type="nucleotide sequence ID" value="NC_015138.1"/>
</dbReference>
<comment type="function">
    <text evidence="1 12">Converts 2,5-diamino-6-(ribosylamino)-4(3h)-pyrimidinone 5'-phosphate into 5-amino-6-(ribosylamino)-2,4(1h,3h)-pyrimidinedione 5'-phosphate.</text>
</comment>
<keyword evidence="18" id="KW-1185">Reference proteome</keyword>
<feature type="binding site" evidence="14">
    <location>
        <position position="182"/>
    </location>
    <ligand>
        <name>NADP(+)</name>
        <dbReference type="ChEBI" id="CHEBI:58349"/>
    </ligand>
</feature>
<dbReference type="PROSITE" id="PS00903">
    <property type="entry name" value="CYT_DCMP_DEAMINASES_1"/>
    <property type="match status" value="1"/>
</dbReference>
<dbReference type="InterPro" id="IPR002734">
    <property type="entry name" value="RibDG_C"/>
</dbReference>
<evidence type="ECO:0000256" key="10">
    <source>
        <dbReference type="ARBA" id="ARBA00023002"/>
    </source>
</evidence>
<proteinExistence type="inferred from homology"/>
<comment type="pathway">
    <text evidence="2 12">Cofactor biosynthesis; riboflavin biosynthesis; 5-amino-6-(D-ribitylamino)uracil from GTP: step 2/4.</text>
</comment>
<feature type="binding site" evidence="14">
    <location>
        <position position="180"/>
    </location>
    <ligand>
        <name>substrate</name>
    </ligand>
</feature>
<dbReference type="PANTHER" id="PTHR38011:SF7">
    <property type="entry name" value="2,5-DIAMINO-6-RIBOSYLAMINO-4(3H)-PYRIMIDINONE 5'-PHOSPHATE REDUCTASE"/>
    <property type="match status" value="1"/>
</dbReference>
<dbReference type="NCBIfam" id="TIGR00326">
    <property type="entry name" value="eubact_ribD"/>
    <property type="match status" value="1"/>
</dbReference>
<name>F0QBL0_PARA1</name>
<dbReference type="SUPFAM" id="SSF53597">
    <property type="entry name" value="Dihydrofolate reductase-like"/>
    <property type="match status" value="1"/>
</dbReference>
<dbReference type="InterPro" id="IPR004794">
    <property type="entry name" value="Eubact_RibD"/>
</dbReference>
<evidence type="ECO:0000256" key="5">
    <source>
        <dbReference type="ARBA" id="ARBA00007417"/>
    </source>
</evidence>
<evidence type="ECO:0000313" key="17">
    <source>
        <dbReference type="EMBL" id="ADX47369.1"/>
    </source>
</evidence>
<comment type="catalytic activity">
    <reaction evidence="12">
        <text>2,5-diamino-6-hydroxy-4-(5-phosphoribosylamino)-pyrimidine + H2O + H(+) = 5-amino-6-(5-phospho-D-ribosylamino)uracil + NH4(+)</text>
        <dbReference type="Rhea" id="RHEA:21868"/>
        <dbReference type="ChEBI" id="CHEBI:15377"/>
        <dbReference type="ChEBI" id="CHEBI:15378"/>
        <dbReference type="ChEBI" id="CHEBI:28938"/>
        <dbReference type="ChEBI" id="CHEBI:58453"/>
        <dbReference type="ChEBI" id="CHEBI:58614"/>
        <dbReference type="EC" id="3.5.4.26"/>
    </reaction>
</comment>
<dbReference type="Pfam" id="PF00383">
    <property type="entry name" value="dCMP_cyt_deam_1"/>
    <property type="match status" value="1"/>
</dbReference>
<comment type="pathway">
    <text evidence="3 12">Cofactor biosynthesis; riboflavin biosynthesis; 5-amino-6-(D-ribitylamino)uracil from GTP: step 3/4.</text>
</comment>
<dbReference type="InterPro" id="IPR050765">
    <property type="entry name" value="Riboflavin_Biosynth_HTPR"/>
</dbReference>
<organism evidence="17 18">
    <name type="scientific">Paracidovorax avenae (strain ATCC 19860 / DSM 7227 / CCUG 15838 / JCM 20985 / LMG 2117 / NCPPB 1011)</name>
    <name type="common">Acidovorax avenae</name>
    <dbReference type="NCBI Taxonomy" id="643561"/>
    <lineage>
        <taxon>Bacteria</taxon>
        <taxon>Pseudomonadati</taxon>
        <taxon>Pseudomonadota</taxon>
        <taxon>Betaproteobacteria</taxon>
        <taxon>Burkholderiales</taxon>
        <taxon>Comamonadaceae</taxon>
        <taxon>Paracidovorax</taxon>
    </lineage>
</organism>
<evidence type="ECO:0000256" key="8">
    <source>
        <dbReference type="ARBA" id="ARBA00022833"/>
    </source>
</evidence>
<dbReference type="GO" id="GO:0050661">
    <property type="term" value="F:NADP binding"/>
    <property type="evidence" value="ECO:0007669"/>
    <property type="project" value="InterPro"/>
</dbReference>
<comment type="cofactor">
    <cofactor evidence="12 15">
        <name>Zn(2+)</name>
        <dbReference type="ChEBI" id="CHEBI:29105"/>
    </cofactor>
    <text evidence="12 15">Binds 1 zinc ion.</text>
</comment>
<feature type="binding site" evidence="14">
    <location>
        <position position="234"/>
    </location>
    <ligand>
        <name>NADP(+)</name>
        <dbReference type="ChEBI" id="CHEBI:58349"/>
    </ligand>
</feature>
<dbReference type="InterPro" id="IPR016193">
    <property type="entry name" value="Cytidine_deaminase-like"/>
</dbReference>
<keyword evidence="12 17" id="KW-0378">Hydrolase</keyword>
<feature type="binding site" evidence="14">
    <location>
        <begin position="306"/>
        <end position="312"/>
    </location>
    <ligand>
        <name>NADP(+)</name>
        <dbReference type="ChEBI" id="CHEBI:58349"/>
    </ligand>
</feature>
<feature type="binding site" evidence="14">
    <location>
        <position position="216"/>
    </location>
    <ligand>
        <name>substrate</name>
    </ligand>
</feature>
<sequence>MSTPVAPASLPTDFMQLALRLAEEGLYRTSPNPRVGCVLVDARQQIIGQGSTQRAGGPHAEVMALRDARARGHATQGAIAYVTLEPCSHHGRTGPCCDALVEAGIARVVASLGDPNPRVAGQGFERLRAAGVEVEVGPGAEASRELNIGFLSRMVRRMPWVRLKSAASLDGITALPDGQSQWITSAAARADVHAWRARACAVLTGVGTVLADDPRLDVREVPTERQPWVAVLDSHLRTPPDAALLRAQARDVVIYCAIRDESRERALCASGATIVHLPGPDGRVALRDVMADLAAREANEVHVEAGAIASGALCAAGLVDEVLLYLAPKLLGQGRGIAPFGPLPDLGQALGLTIRSVAQVGPDLRVCARVAGRESVA</sequence>
<dbReference type="InterPro" id="IPR024072">
    <property type="entry name" value="DHFR-like_dom_sf"/>
</dbReference>
<accession>F0QBL0</accession>
<dbReference type="OrthoDB" id="9800865at2"/>
<dbReference type="Gene3D" id="3.40.430.10">
    <property type="entry name" value="Dihydrofolate Reductase, subunit A"/>
    <property type="match status" value="1"/>
</dbReference>
<evidence type="ECO:0000256" key="1">
    <source>
        <dbReference type="ARBA" id="ARBA00002151"/>
    </source>
</evidence>
<evidence type="ECO:0000256" key="14">
    <source>
        <dbReference type="PIRSR" id="PIRSR006769-2"/>
    </source>
</evidence>
<feature type="binding site" evidence="14">
    <location>
        <position position="304"/>
    </location>
    <ligand>
        <name>substrate</name>
    </ligand>
</feature>
<dbReference type="PROSITE" id="PS51747">
    <property type="entry name" value="CYT_DCMP_DEAMINASES_2"/>
    <property type="match status" value="1"/>
</dbReference>
<keyword evidence="7 12" id="KW-0479">Metal-binding</keyword>
<feature type="active site" description="Proton donor" evidence="13">
    <location>
        <position position="61"/>
    </location>
</feature>
<dbReference type="Gene3D" id="3.40.140.10">
    <property type="entry name" value="Cytidine Deaminase, domain 2"/>
    <property type="match status" value="1"/>
</dbReference>
<dbReference type="SUPFAM" id="SSF53927">
    <property type="entry name" value="Cytidine deaminase-like"/>
    <property type="match status" value="1"/>
</dbReference>
<dbReference type="InterPro" id="IPR011549">
    <property type="entry name" value="RibD_C"/>
</dbReference>
<evidence type="ECO:0000259" key="16">
    <source>
        <dbReference type="PROSITE" id="PS51747"/>
    </source>
</evidence>
<feature type="binding site" evidence="14">
    <location>
        <position position="208"/>
    </location>
    <ligand>
        <name>NADP(+)</name>
        <dbReference type="ChEBI" id="CHEBI:58349"/>
    </ligand>
</feature>
<feature type="binding site" evidence="15">
    <location>
        <position position="87"/>
    </location>
    <ligand>
        <name>Zn(2+)</name>
        <dbReference type="ChEBI" id="CHEBI:29105"/>
        <note>catalytic</note>
    </ligand>
</feature>
<dbReference type="NCBIfam" id="TIGR00227">
    <property type="entry name" value="ribD_Cterm"/>
    <property type="match status" value="1"/>
</dbReference>